<organism evidence="1 2">
    <name type="scientific">Solanum tuberosum</name>
    <name type="common">Potato</name>
    <dbReference type="NCBI Taxonomy" id="4113"/>
    <lineage>
        <taxon>Eukaryota</taxon>
        <taxon>Viridiplantae</taxon>
        <taxon>Streptophyta</taxon>
        <taxon>Embryophyta</taxon>
        <taxon>Tracheophyta</taxon>
        <taxon>Spermatophyta</taxon>
        <taxon>Magnoliopsida</taxon>
        <taxon>eudicotyledons</taxon>
        <taxon>Gunneridae</taxon>
        <taxon>Pentapetalae</taxon>
        <taxon>asterids</taxon>
        <taxon>lamiids</taxon>
        <taxon>Solanales</taxon>
        <taxon>Solanaceae</taxon>
        <taxon>Solanoideae</taxon>
        <taxon>Solaneae</taxon>
        <taxon>Solanum</taxon>
    </lineage>
</organism>
<dbReference type="Gramene" id="PGSC0003DMT400077657">
    <property type="protein sequence ID" value="PGSC0003DMT400077657"/>
    <property type="gene ID" value="PGSC0003DMG400030216"/>
</dbReference>
<evidence type="ECO:0000313" key="2">
    <source>
        <dbReference type="Proteomes" id="UP000011115"/>
    </source>
</evidence>
<dbReference type="AlphaFoldDB" id="M1CYQ6"/>
<evidence type="ECO:0000313" key="1">
    <source>
        <dbReference type="EnsemblPlants" id="PGSC0003DMT400077660"/>
    </source>
</evidence>
<name>M1CYQ6_SOLTU</name>
<sequence length="105" mass="12886">MHGYCKKLTIVWSSYAQKSEETSKKVLKTPRTSSHAFLRFHNANLRQRSDNWYNEKLEREMIIRLLNLLLSKFSELKIQVRTKLYKTRILEFYETFMWFTRKYVV</sequence>
<dbReference type="EnsemblPlants" id="PGSC0003DMT400077660">
    <property type="protein sequence ID" value="PGSC0003DMT400077660"/>
    <property type="gene ID" value="PGSC0003DMG400030216"/>
</dbReference>
<proteinExistence type="predicted"/>
<dbReference type="EnsemblPlants" id="PGSC0003DMT400077657">
    <property type="protein sequence ID" value="PGSC0003DMT400077657"/>
    <property type="gene ID" value="PGSC0003DMG400030216"/>
</dbReference>
<dbReference type="Gramene" id="PGSC0003DMT400077660">
    <property type="protein sequence ID" value="PGSC0003DMT400077660"/>
    <property type="gene ID" value="PGSC0003DMG400030216"/>
</dbReference>
<dbReference type="HOGENOM" id="CLU_2241384_0_0_1"/>
<dbReference type="Proteomes" id="UP000011115">
    <property type="component" value="Unassembled WGS sequence"/>
</dbReference>
<dbReference type="EnsemblPlants" id="PGSC0003DMT400077658">
    <property type="protein sequence ID" value="PGSC0003DMT400077658"/>
    <property type="gene ID" value="PGSC0003DMG400030216"/>
</dbReference>
<reference evidence="2" key="1">
    <citation type="journal article" date="2011" name="Nature">
        <title>Genome sequence and analysis of the tuber crop potato.</title>
        <authorList>
            <consortium name="The Potato Genome Sequencing Consortium"/>
        </authorList>
    </citation>
    <scope>NUCLEOTIDE SEQUENCE [LARGE SCALE GENOMIC DNA]</scope>
    <source>
        <strain evidence="2">cv. DM1-3 516 R44</strain>
    </source>
</reference>
<dbReference type="Gramene" id="PGSC0003DMT400077658">
    <property type="protein sequence ID" value="PGSC0003DMT400077658"/>
    <property type="gene ID" value="PGSC0003DMG400030216"/>
</dbReference>
<protein>
    <submittedName>
        <fullName evidence="1">Uncharacterized protein</fullName>
    </submittedName>
</protein>
<reference evidence="1" key="2">
    <citation type="submission" date="2015-06" db="UniProtKB">
        <authorList>
            <consortium name="EnsemblPlants"/>
        </authorList>
    </citation>
    <scope>IDENTIFICATION</scope>
    <source>
        <strain evidence="1">DM1-3 516 R44</strain>
    </source>
</reference>
<accession>M1CYQ6</accession>
<keyword evidence="2" id="KW-1185">Reference proteome</keyword>